<evidence type="ECO:0000313" key="9">
    <source>
        <dbReference type="Proteomes" id="UP000015105"/>
    </source>
</evidence>
<evidence type="ECO:0000256" key="1">
    <source>
        <dbReference type="ARBA" id="ARBA00004123"/>
    </source>
</evidence>
<dbReference type="InterPro" id="IPR029063">
    <property type="entry name" value="SAM-dependent_MTases_sf"/>
</dbReference>
<dbReference type="PANTHER" id="PTHR10629">
    <property type="entry name" value="CYTOSINE-SPECIFIC METHYLTRANSFERASE"/>
    <property type="match status" value="1"/>
</dbReference>
<dbReference type="GO" id="GO:0032259">
    <property type="term" value="P:methylation"/>
    <property type="evidence" value="ECO:0007669"/>
    <property type="project" value="UniProtKB-KW"/>
</dbReference>
<evidence type="ECO:0000256" key="6">
    <source>
        <dbReference type="ARBA" id="ARBA00023125"/>
    </source>
</evidence>
<organism evidence="8 9">
    <name type="scientific">Aegilops tauschii subsp. strangulata</name>
    <name type="common">Goatgrass</name>
    <dbReference type="NCBI Taxonomy" id="200361"/>
    <lineage>
        <taxon>Eukaryota</taxon>
        <taxon>Viridiplantae</taxon>
        <taxon>Streptophyta</taxon>
        <taxon>Embryophyta</taxon>
        <taxon>Tracheophyta</taxon>
        <taxon>Spermatophyta</taxon>
        <taxon>Magnoliopsida</taxon>
        <taxon>Liliopsida</taxon>
        <taxon>Poales</taxon>
        <taxon>Poaceae</taxon>
        <taxon>BOP clade</taxon>
        <taxon>Pooideae</taxon>
        <taxon>Triticodae</taxon>
        <taxon>Triticeae</taxon>
        <taxon>Triticinae</taxon>
        <taxon>Aegilops</taxon>
    </lineage>
</organism>
<evidence type="ECO:0000256" key="7">
    <source>
        <dbReference type="ARBA" id="ARBA00023242"/>
    </source>
</evidence>
<keyword evidence="4" id="KW-0808">Transferase</keyword>
<reference evidence="8" key="3">
    <citation type="journal article" date="2017" name="Nature">
        <title>Genome sequence of the progenitor of the wheat D genome Aegilops tauschii.</title>
        <authorList>
            <person name="Luo M.C."/>
            <person name="Gu Y.Q."/>
            <person name="Puiu D."/>
            <person name="Wang H."/>
            <person name="Twardziok S.O."/>
            <person name="Deal K.R."/>
            <person name="Huo N."/>
            <person name="Zhu T."/>
            <person name="Wang L."/>
            <person name="Wang Y."/>
            <person name="McGuire P.E."/>
            <person name="Liu S."/>
            <person name="Long H."/>
            <person name="Ramasamy R.K."/>
            <person name="Rodriguez J.C."/>
            <person name="Van S.L."/>
            <person name="Yuan L."/>
            <person name="Wang Z."/>
            <person name="Xia Z."/>
            <person name="Xiao L."/>
            <person name="Anderson O.D."/>
            <person name="Ouyang S."/>
            <person name="Liang Y."/>
            <person name="Zimin A.V."/>
            <person name="Pertea G."/>
            <person name="Qi P."/>
            <person name="Bennetzen J.L."/>
            <person name="Dai X."/>
            <person name="Dawson M.W."/>
            <person name="Muller H.G."/>
            <person name="Kugler K."/>
            <person name="Rivarola-Duarte L."/>
            <person name="Spannagl M."/>
            <person name="Mayer K.F.X."/>
            <person name="Lu F.H."/>
            <person name="Bevan M.W."/>
            <person name="Leroy P."/>
            <person name="Li P."/>
            <person name="You F.M."/>
            <person name="Sun Q."/>
            <person name="Liu Z."/>
            <person name="Lyons E."/>
            <person name="Wicker T."/>
            <person name="Salzberg S.L."/>
            <person name="Devos K.M."/>
            <person name="Dvorak J."/>
        </authorList>
    </citation>
    <scope>NUCLEOTIDE SEQUENCE [LARGE SCALE GENOMIC DNA]</scope>
    <source>
        <strain evidence="8">cv. AL8/78</strain>
    </source>
</reference>
<reference evidence="8" key="4">
    <citation type="submission" date="2019-03" db="UniProtKB">
        <authorList>
            <consortium name="EnsemblPlants"/>
        </authorList>
    </citation>
    <scope>IDENTIFICATION</scope>
</reference>
<dbReference type="InterPro" id="IPR001525">
    <property type="entry name" value="C5_MeTfrase"/>
</dbReference>
<dbReference type="Gene3D" id="3.90.120.10">
    <property type="entry name" value="DNA Methylase, subunit A, domain 2"/>
    <property type="match status" value="1"/>
</dbReference>
<dbReference type="GO" id="GO:0003677">
    <property type="term" value="F:DNA binding"/>
    <property type="evidence" value="ECO:0007669"/>
    <property type="project" value="UniProtKB-KW"/>
</dbReference>
<dbReference type="InterPro" id="IPR050390">
    <property type="entry name" value="C5-Methyltransferase"/>
</dbReference>
<keyword evidence="7" id="KW-0539">Nucleus</keyword>
<evidence type="ECO:0000256" key="4">
    <source>
        <dbReference type="ARBA" id="ARBA00022679"/>
    </source>
</evidence>
<keyword evidence="5" id="KW-0949">S-adenosyl-L-methionine</keyword>
<dbReference type="EnsemblPlants" id="AET6Gv20933100.30">
    <property type="protein sequence ID" value="AET6Gv20933100.30"/>
    <property type="gene ID" value="AET6Gv20933100"/>
</dbReference>
<reference evidence="9" key="1">
    <citation type="journal article" date="2014" name="Science">
        <title>Ancient hybridizations among the ancestral genomes of bread wheat.</title>
        <authorList>
            <consortium name="International Wheat Genome Sequencing Consortium,"/>
            <person name="Marcussen T."/>
            <person name="Sandve S.R."/>
            <person name="Heier L."/>
            <person name="Spannagl M."/>
            <person name="Pfeifer M."/>
            <person name="Jakobsen K.S."/>
            <person name="Wulff B.B."/>
            <person name="Steuernagel B."/>
            <person name="Mayer K.F."/>
            <person name="Olsen O.A."/>
        </authorList>
    </citation>
    <scope>NUCLEOTIDE SEQUENCE [LARGE SCALE GENOMIC DNA]</scope>
    <source>
        <strain evidence="9">cv. AL8/78</strain>
    </source>
</reference>
<name>A0A453Q0N8_AEGTS</name>
<dbReference type="GO" id="GO:0044027">
    <property type="term" value="P:negative regulation of gene expression via chromosomal CpG island methylation"/>
    <property type="evidence" value="ECO:0007669"/>
    <property type="project" value="TreeGrafter"/>
</dbReference>
<dbReference type="EC" id="2.1.1.37" evidence="2"/>
<dbReference type="Pfam" id="PF00145">
    <property type="entry name" value="DNA_methylase"/>
    <property type="match status" value="1"/>
</dbReference>
<dbReference type="Proteomes" id="UP000015105">
    <property type="component" value="Chromosome 6D"/>
</dbReference>
<reference evidence="8" key="5">
    <citation type="journal article" date="2021" name="G3 (Bethesda)">
        <title>Aegilops tauschii genome assembly Aet v5.0 features greater sequence contiguity and improved annotation.</title>
        <authorList>
            <person name="Wang L."/>
            <person name="Zhu T."/>
            <person name="Rodriguez J.C."/>
            <person name="Deal K.R."/>
            <person name="Dubcovsky J."/>
            <person name="McGuire P.E."/>
            <person name="Lux T."/>
            <person name="Spannagl M."/>
            <person name="Mayer K.F.X."/>
            <person name="Baldrich P."/>
            <person name="Meyers B.C."/>
            <person name="Huo N."/>
            <person name="Gu Y.Q."/>
            <person name="Zhou H."/>
            <person name="Devos K.M."/>
            <person name="Bennetzen J.L."/>
            <person name="Unver T."/>
            <person name="Budak H."/>
            <person name="Gulick P.J."/>
            <person name="Galiba G."/>
            <person name="Kalapos B."/>
            <person name="Nelson D.R."/>
            <person name="Li P."/>
            <person name="You F.M."/>
            <person name="Luo M.C."/>
            <person name="Dvorak J."/>
        </authorList>
    </citation>
    <scope>NUCLEOTIDE SEQUENCE [LARGE SCALE GENOMIC DNA]</scope>
    <source>
        <strain evidence="8">cv. AL8/78</strain>
    </source>
</reference>
<dbReference type="Gramene" id="AET6Gv20933100.30">
    <property type="protein sequence ID" value="AET6Gv20933100.30"/>
    <property type="gene ID" value="AET6Gv20933100"/>
</dbReference>
<evidence type="ECO:0000256" key="3">
    <source>
        <dbReference type="ARBA" id="ARBA00022603"/>
    </source>
</evidence>
<dbReference type="SUPFAM" id="SSF53335">
    <property type="entry name" value="S-adenosyl-L-methionine-dependent methyltransferases"/>
    <property type="match status" value="1"/>
</dbReference>
<dbReference type="Gene3D" id="3.40.50.150">
    <property type="entry name" value="Vaccinia Virus protein VP39"/>
    <property type="match status" value="1"/>
</dbReference>
<proteinExistence type="predicted"/>
<protein>
    <recommendedName>
        <fullName evidence="2">DNA (cytosine-5-)-methyltransferase</fullName>
        <ecNumber evidence="2">2.1.1.37</ecNumber>
    </recommendedName>
</protein>
<dbReference type="AlphaFoldDB" id="A0A453Q0N8"/>
<accession>A0A453Q0N8</accession>
<dbReference type="PANTHER" id="PTHR10629:SF50">
    <property type="entry name" value="DNA (CYTOSINE-5)-METHYLTRANSFERASE CMT3"/>
    <property type="match status" value="1"/>
</dbReference>
<keyword evidence="3" id="KW-0489">Methyltransferase</keyword>
<dbReference type="GO" id="GO:0005634">
    <property type="term" value="C:nucleus"/>
    <property type="evidence" value="ECO:0007669"/>
    <property type="project" value="UniProtKB-SubCell"/>
</dbReference>
<dbReference type="FunFam" id="3.90.120.10:FF:000003">
    <property type="entry name" value="DNA (cytosine-5)-methyltransferase 1"/>
    <property type="match status" value="1"/>
</dbReference>
<keyword evidence="6" id="KW-0238">DNA-binding</keyword>
<evidence type="ECO:0000256" key="5">
    <source>
        <dbReference type="ARBA" id="ARBA00022691"/>
    </source>
</evidence>
<evidence type="ECO:0000256" key="2">
    <source>
        <dbReference type="ARBA" id="ARBA00011975"/>
    </source>
</evidence>
<keyword evidence="9" id="KW-1185">Reference proteome</keyword>
<evidence type="ECO:0000313" key="8">
    <source>
        <dbReference type="EnsemblPlants" id="AET6Gv20933100.30"/>
    </source>
</evidence>
<reference evidence="9" key="2">
    <citation type="journal article" date="2017" name="Nat. Plants">
        <title>The Aegilops tauschii genome reveals multiple impacts of transposons.</title>
        <authorList>
            <person name="Zhao G."/>
            <person name="Zou C."/>
            <person name="Li K."/>
            <person name="Wang K."/>
            <person name="Li T."/>
            <person name="Gao L."/>
            <person name="Zhang X."/>
            <person name="Wang H."/>
            <person name="Yang Z."/>
            <person name="Liu X."/>
            <person name="Jiang W."/>
            <person name="Mao L."/>
            <person name="Kong X."/>
            <person name="Jiao Y."/>
            <person name="Jia J."/>
        </authorList>
    </citation>
    <scope>NUCLEOTIDE SEQUENCE [LARGE SCALE GENOMIC DNA]</scope>
    <source>
        <strain evidence="9">cv. AL8/78</strain>
    </source>
</reference>
<dbReference type="GO" id="GO:0003886">
    <property type="term" value="F:DNA (cytosine-5-)-methyltransferase activity"/>
    <property type="evidence" value="ECO:0007669"/>
    <property type="project" value="UniProtKB-EC"/>
</dbReference>
<sequence>ICPRVDNYQPHEVIEYGGQPKTDFQRYIRLSRKDMLDYSFGDATCPEEGKLLDHQPLRLNQDDYDRVQQIPIKKGANFRDLPGVKVGANNIVEWDPEVERVYLKSGKPLVPDYAMSFIKGRSPKPFGRLWWDETVPTVVTRAEPHNQIILHPNQGRVLTVRENARLQGFPDYYRMYGPMKEKYIQVGNAVAVPVARALGYSLGRAYQGEVDAGYDALFVLPDSFTNIGQTGARARASSVGTPAGEVVEQ</sequence>
<comment type="subcellular location">
    <subcellularLocation>
        <location evidence="1">Nucleus</location>
    </subcellularLocation>
</comment>